<dbReference type="EMBL" id="CAKOGL010000023">
    <property type="protein sequence ID" value="CAH2101161.1"/>
    <property type="molecule type" value="Genomic_DNA"/>
</dbReference>
<dbReference type="AlphaFoldDB" id="A0AAU9UNN3"/>
<name>A0AAU9UNN3_EUPED</name>
<evidence type="ECO:0000313" key="1">
    <source>
        <dbReference type="EMBL" id="CAH2101161.1"/>
    </source>
</evidence>
<evidence type="ECO:0000313" key="2">
    <source>
        <dbReference type="Proteomes" id="UP001153954"/>
    </source>
</evidence>
<proteinExistence type="predicted"/>
<gene>
    <name evidence="1" type="ORF">EEDITHA_LOCUS15947</name>
</gene>
<organism evidence="1 2">
    <name type="scientific">Euphydryas editha</name>
    <name type="common">Edith's checkerspot</name>
    <dbReference type="NCBI Taxonomy" id="104508"/>
    <lineage>
        <taxon>Eukaryota</taxon>
        <taxon>Metazoa</taxon>
        <taxon>Ecdysozoa</taxon>
        <taxon>Arthropoda</taxon>
        <taxon>Hexapoda</taxon>
        <taxon>Insecta</taxon>
        <taxon>Pterygota</taxon>
        <taxon>Neoptera</taxon>
        <taxon>Endopterygota</taxon>
        <taxon>Lepidoptera</taxon>
        <taxon>Glossata</taxon>
        <taxon>Ditrysia</taxon>
        <taxon>Papilionoidea</taxon>
        <taxon>Nymphalidae</taxon>
        <taxon>Nymphalinae</taxon>
        <taxon>Euphydryas</taxon>
    </lineage>
</organism>
<sequence>MYFHFNDNMSDDRDRYHKVTSFIHMIRVNYLKVEEETRFSIDEMMVAHKDDSSQAQTQVEESPTTMLTLSFSVSSEDQKSQQNIEYKFALQWSREYSKSRNINIAIGEMIVLDKQP</sequence>
<accession>A0AAU9UNN3</accession>
<comment type="caution">
    <text evidence="1">The sequence shown here is derived from an EMBL/GenBank/DDBJ whole genome shotgun (WGS) entry which is preliminary data.</text>
</comment>
<keyword evidence="2" id="KW-1185">Reference proteome</keyword>
<dbReference type="Proteomes" id="UP001153954">
    <property type="component" value="Unassembled WGS sequence"/>
</dbReference>
<reference evidence="1" key="1">
    <citation type="submission" date="2022-03" db="EMBL/GenBank/DDBJ databases">
        <authorList>
            <person name="Tunstrom K."/>
        </authorList>
    </citation>
    <scope>NUCLEOTIDE SEQUENCE</scope>
</reference>
<protein>
    <submittedName>
        <fullName evidence="1">Uncharacterized protein</fullName>
    </submittedName>
</protein>